<accession>A0ABN1NEV9</accession>
<dbReference type="Proteomes" id="UP001501005">
    <property type="component" value="Unassembled WGS sequence"/>
</dbReference>
<reference evidence="1 2" key="1">
    <citation type="journal article" date="2019" name="Int. J. Syst. Evol. Microbiol.">
        <title>The Global Catalogue of Microorganisms (GCM) 10K type strain sequencing project: providing services to taxonomists for standard genome sequencing and annotation.</title>
        <authorList>
            <consortium name="The Broad Institute Genomics Platform"/>
            <consortium name="The Broad Institute Genome Sequencing Center for Infectious Disease"/>
            <person name="Wu L."/>
            <person name="Ma J."/>
        </authorList>
    </citation>
    <scope>NUCLEOTIDE SEQUENCE [LARGE SCALE GENOMIC DNA]</scope>
    <source>
        <strain evidence="1 2">JCM 10673</strain>
    </source>
</reference>
<evidence type="ECO:0000313" key="1">
    <source>
        <dbReference type="EMBL" id="GAA0904830.1"/>
    </source>
</evidence>
<keyword evidence="2" id="KW-1185">Reference proteome</keyword>
<sequence length="70" mass="7651">MTFLPWTAALQVPAGPIPRTLLTKAETDGAAEVSAAVRFGCRSQYVAREARVPKTTPVRVWLTWPSQLSP</sequence>
<protein>
    <submittedName>
        <fullName evidence="1">Uncharacterized protein</fullName>
    </submittedName>
</protein>
<proteinExistence type="predicted"/>
<evidence type="ECO:0000313" key="2">
    <source>
        <dbReference type="Proteomes" id="UP001501005"/>
    </source>
</evidence>
<organism evidence="1 2">
    <name type="scientific">Streptomyces thermoalcalitolerans</name>
    <dbReference type="NCBI Taxonomy" id="65605"/>
    <lineage>
        <taxon>Bacteria</taxon>
        <taxon>Bacillati</taxon>
        <taxon>Actinomycetota</taxon>
        <taxon>Actinomycetes</taxon>
        <taxon>Kitasatosporales</taxon>
        <taxon>Streptomycetaceae</taxon>
        <taxon>Streptomyces</taxon>
    </lineage>
</organism>
<dbReference type="EMBL" id="BAAAHG010000004">
    <property type="protein sequence ID" value="GAA0904830.1"/>
    <property type="molecule type" value="Genomic_DNA"/>
</dbReference>
<gene>
    <name evidence="1" type="ORF">GCM10009549_08540</name>
</gene>
<name>A0ABN1NEV9_9ACTN</name>
<comment type="caution">
    <text evidence="1">The sequence shown here is derived from an EMBL/GenBank/DDBJ whole genome shotgun (WGS) entry which is preliminary data.</text>
</comment>